<organism evidence="2 3">
    <name type="scientific">Streptococcus troglodytae</name>
    <dbReference type="NCBI Taxonomy" id="1111760"/>
    <lineage>
        <taxon>Bacteria</taxon>
        <taxon>Bacillati</taxon>
        <taxon>Bacillota</taxon>
        <taxon>Bacilli</taxon>
        <taxon>Lactobacillales</taxon>
        <taxon>Streptococcaceae</taxon>
        <taxon>Streptococcus</taxon>
    </lineage>
</organism>
<dbReference type="AlphaFoldDB" id="A0A1L7LH48"/>
<sequence>MLNETIQKEFQRKEIKYLIEADTFEQLQKEFQDYLTPDRFTHSSITNIYFDNPDFQLIKDSINHRHASEKIRMRTYDPKPTQKSQAFLEIKKKEYQGEQEIGYKYRLTSTPLSLCNYVQQGIMDNNIKQDDRANHELAILRERYRKLVPKMFIHYERFSLKGIENPKLRVTFDRNVIYRHENVNLTSGFNGYPLLKNNQIVMEVKVKNGLPAWMEKIFHKHQLISQSFSKYTTAYLKAYGLTPEDIREEPTSIA</sequence>
<reference evidence="2 3" key="1">
    <citation type="journal article" date="2016" name="Microbiol. Immunol.">
        <title>Complete genome sequence of Streptococcus troglodytae TKU31 isolated from the oral cavity of a chimpanzee (Pan troglodytes).</title>
        <authorList>
            <person name="Okamoto M."/>
            <person name="Naito M."/>
            <person name="Miyanohara M."/>
            <person name="Imai S."/>
            <person name="Nomura Y."/>
            <person name="Saito W."/>
            <person name="Momoi Y."/>
            <person name="Takada K."/>
            <person name="Miyabe-Nishiwaki T."/>
            <person name="Tomonaga M."/>
            <person name="Hanada N."/>
        </authorList>
    </citation>
    <scope>NUCLEOTIDE SEQUENCE [LARGE SCALE GENOMIC DNA]</scope>
    <source>
        <strain evidence="3">TKU 31</strain>
    </source>
</reference>
<evidence type="ECO:0000259" key="1">
    <source>
        <dbReference type="Pfam" id="PF09359"/>
    </source>
</evidence>
<protein>
    <recommendedName>
        <fullName evidence="1">VTC domain-containing protein</fullName>
    </recommendedName>
</protein>
<dbReference type="EMBL" id="AP014612">
    <property type="protein sequence ID" value="BAQ23496.1"/>
    <property type="molecule type" value="Genomic_DNA"/>
</dbReference>
<dbReference type="InterPro" id="IPR033469">
    <property type="entry name" value="CYTH-like_dom_sf"/>
</dbReference>
<dbReference type="Proteomes" id="UP000217758">
    <property type="component" value="Chromosome"/>
</dbReference>
<evidence type="ECO:0000313" key="3">
    <source>
        <dbReference type="Proteomes" id="UP000217758"/>
    </source>
</evidence>
<keyword evidence="3" id="KW-1185">Reference proteome</keyword>
<feature type="domain" description="VTC" evidence="1">
    <location>
        <begin position="11"/>
        <end position="237"/>
    </location>
</feature>
<gene>
    <name evidence="2" type="ORF">SRT_02350</name>
</gene>
<name>A0A1L7LH48_9STRE</name>
<evidence type="ECO:0000313" key="2">
    <source>
        <dbReference type="EMBL" id="BAQ23496.1"/>
    </source>
</evidence>
<dbReference type="Gene3D" id="3.20.100.30">
    <property type="entry name" value="VTC, catalytic tunnel domain"/>
    <property type="match status" value="1"/>
</dbReference>
<dbReference type="SUPFAM" id="SSF55154">
    <property type="entry name" value="CYTH-like phosphatases"/>
    <property type="match status" value="1"/>
</dbReference>
<dbReference type="CDD" id="cd07750">
    <property type="entry name" value="PolyPPase_VTC_like"/>
    <property type="match status" value="1"/>
</dbReference>
<dbReference type="InterPro" id="IPR018966">
    <property type="entry name" value="VTC_domain"/>
</dbReference>
<dbReference type="Pfam" id="PF09359">
    <property type="entry name" value="VTC"/>
    <property type="match status" value="1"/>
</dbReference>
<dbReference type="GO" id="GO:0006799">
    <property type="term" value="P:polyphosphate biosynthetic process"/>
    <property type="evidence" value="ECO:0007669"/>
    <property type="project" value="UniProtKB-ARBA"/>
</dbReference>
<proteinExistence type="predicted"/>
<dbReference type="KEGG" id="strg:SRT_02350"/>
<accession>A0A1L7LH48</accession>
<dbReference type="InterPro" id="IPR042267">
    <property type="entry name" value="VTC_sf"/>
</dbReference>
<dbReference type="RefSeq" id="WP_128832773.1">
    <property type="nucleotide sequence ID" value="NZ_AP014612.1"/>
</dbReference>